<feature type="domain" description="PH" evidence="4">
    <location>
        <begin position="142"/>
        <end position="250"/>
    </location>
</feature>
<dbReference type="InterPro" id="IPR043161">
    <property type="entry name" value="DOCK_C_lobe_A"/>
</dbReference>
<dbReference type="InterPro" id="IPR046770">
    <property type="entry name" value="DOCKER_Lobe_B"/>
</dbReference>
<dbReference type="GO" id="GO:0051491">
    <property type="term" value="P:positive regulation of filopodium assembly"/>
    <property type="evidence" value="ECO:0007669"/>
    <property type="project" value="TreeGrafter"/>
</dbReference>
<comment type="similarity">
    <text evidence="3">Belongs to the DOCK family.</text>
</comment>
<dbReference type="InterPro" id="IPR027007">
    <property type="entry name" value="C2_DOCK-type_domain"/>
</dbReference>
<dbReference type="InterPro" id="IPR001849">
    <property type="entry name" value="PH_domain"/>
</dbReference>
<dbReference type="InterPro" id="IPR046769">
    <property type="entry name" value="DOCKER_Lobe_A"/>
</dbReference>
<organism evidence="7 8">
    <name type="scientific">Salmo trutta</name>
    <name type="common">Brown trout</name>
    <dbReference type="NCBI Taxonomy" id="8032"/>
    <lineage>
        <taxon>Eukaryota</taxon>
        <taxon>Metazoa</taxon>
        <taxon>Chordata</taxon>
        <taxon>Craniata</taxon>
        <taxon>Vertebrata</taxon>
        <taxon>Euteleostomi</taxon>
        <taxon>Actinopterygii</taxon>
        <taxon>Neopterygii</taxon>
        <taxon>Teleostei</taxon>
        <taxon>Protacanthopterygii</taxon>
        <taxon>Salmoniformes</taxon>
        <taxon>Salmonidae</taxon>
        <taxon>Salmoninae</taxon>
        <taxon>Salmo</taxon>
    </lineage>
</organism>
<evidence type="ECO:0000259" key="6">
    <source>
        <dbReference type="PROSITE" id="PS51651"/>
    </source>
</evidence>
<dbReference type="InterPro" id="IPR011993">
    <property type="entry name" value="PH-like_dom_sf"/>
</dbReference>
<dbReference type="Gene3D" id="2.60.40.150">
    <property type="entry name" value="C2 domain"/>
    <property type="match status" value="1"/>
</dbReference>
<dbReference type="PROSITE" id="PS51650">
    <property type="entry name" value="C2_DOCK"/>
    <property type="match status" value="1"/>
</dbReference>
<dbReference type="InterPro" id="IPR043162">
    <property type="entry name" value="DOCK_C_lobe_C"/>
</dbReference>
<dbReference type="SUPFAM" id="SSF50729">
    <property type="entry name" value="PH domain-like"/>
    <property type="match status" value="1"/>
</dbReference>
<dbReference type="GO" id="GO:0005085">
    <property type="term" value="F:guanyl-nucleotide exchange factor activity"/>
    <property type="evidence" value="ECO:0007669"/>
    <property type="project" value="UniProtKB-KW"/>
</dbReference>
<dbReference type="PANTHER" id="PTHR23317">
    <property type="entry name" value="DEDICATOR OF CYTOKINESIS DOCK"/>
    <property type="match status" value="1"/>
</dbReference>
<dbReference type="Proteomes" id="UP000472277">
    <property type="component" value="Chromosome 5"/>
</dbReference>
<name>A0A674EC15_SALTR</name>
<keyword evidence="1" id="KW-0597">Phosphoprotein</keyword>
<dbReference type="FunFam" id="1.20.58.740:FF:000001">
    <property type="entry name" value="dedicator of cytokinesis protein 9 isoform X1"/>
    <property type="match status" value="1"/>
</dbReference>
<evidence type="ECO:0000256" key="1">
    <source>
        <dbReference type="ARBA" id="ARBA00022553"/>
    </source>
</evidence>
<dbReference type="SUPFAM" id="SSF48371">
    <property type="entry name" value="ARM repeat"/>
    <property type="match status" value="1"/>
</dbReference>
<accession>A0A674EC15</accession>
<dbReference type="InterPro" id="IPR021816">
    <property type="entry name" value="DOCK_C/D_N"/>
</dbReference>
<dbReference type="PROSITE" id="PS51651">
    <property type="entry name" value="DOCKER"/>
    <property type="match status" value="1"/>
</dbReference>
<dbReference type="GO" id="GO:0007264">
    <property type="term" value="P:small GTPase-mediated signal transduction"/>
    <property type="evidence" value="ECO:0007669"/>
    <property type="project" value="InterPro"/>
</dbReference>
<dbReference type="InterPro" id="IPR046773">
    <property type="entry name" value="DOCKER_Lobe_C"/>
</dbReference>
<evidence type="ECO:0000313" key="8">
    <source>
        <dbReference type="Proteomes" id="UP000472277"/>
    </source>
</evidence>
<dbReference type="InterPro" id="IPR035892">
    <property type="entry name" value="C2_domain_sf"/>
</dbReference>
<protein>
    <submittedName>
        <fullName evidence="7">Dedicator of cytokinesis 11</fullName>
    </submittedName>
</protein>
<dbReference type="SMART" id="SM00233">
    <property type="entry name" value="PH"/>
    <property type="match status" value="1"/>
</dbReference>
<evidence type="ECO:0000313" key="7">
    <source>
        <dbReference type="Ensembl" id="ENSSTUP00000105490.1"/>
    </source>
</evidence>
<reference evidence="7" key="1">
    <citation type="submission" date="2025-08" db="UniProtKB">
        <authorList>
            <consortium name="Ensembl"/>
        </authorList>
    </citation>
    <scope>IDENTIFICATION</scope>
</reference>
<dbReference type="Gene3D" id="1.20.58.740">
    <property type="match status" value="1"/>
</dbReference>
<reference evidence="7" key="2">
    <citation type="submission" date="2025-09" db="UniProtKB">
        <authorList>
            <consortium name="Ensembl"/>
        </authorList>
    </citation>
    <scope>IDENTIFICATION</scope>
</reference>
<feature type="domain" description="DOCKER" evidence="6">
    <location>
        <begin position="1352"/>
        <end position="1778"/>
    </location>
</feature>
<dbReference type="Gene3D" id="1.25.40.410">
    <property type="match status" value="1"/>
</dbReference>
<dbReference type="Pfam" id="PF00169">
    <property type="entry name" value="PH"/>
    <property type="match status" value="1"/>
</dbReference>
<evidence type="ECO:0000259" key="5">
    <source>
        <dbReference type="PROSITE" id="PS51650"/>
    </source>
</evidence>
<dbReference type="InterPro" id="IPR026791">
    <property type="entry name" value="DOCK"/>
</dbReference>
<evidence type="ECO:0000259" key="4">
    <source>
        <dbReference type="PROSITE" id="PS50003"/>
    </source>
</evidence>
<dbReference type="PANTHER" id="PTHR23317:SF81">
    <property type="entry name" value="DEDICATOR OF CYTOKINESIS PROTEIN 11"/>
    <property type="match status" value="1"/>
</dbReference>
<feature type="domain" description="C2 DOCK-type" evidence="5">
    <location>
        <begin position="593"/>
        <end position="777"/>
    </location>
</feature>
<gene>
    <name evidence="7" type="primary">LOC115194307</name>
</gene>
<evidence type="ECO:0000256" key="2">
    <source>
        <dbReference type="ARBA" id="ARBA00022658"/>
    </source>
</evidence>
<dbReference type="Pfam" id="PF20422">
    <property type="entry name" value="DHR-2_Lobe_B"/>
    <property type="match status" value="1"/>
</dbReference>
<dbReference type="Gene3D" id="2.30.29.30">
    <property type="entry name" value="Pleckstrin-homology domain (PH domain)/Phosphotyrosine-binding domain (PTB)"/>
    <property type="match status" value="1"/>
</dbReference>
<keyword evidence="2" id="KW-0344">Guanine-nucleotide releasing factor</keyword>
<dbReference type="Pfam" id="PF20421">
    <property type="entry name" value="DHR-2_Lobe_C"/>
    <property type="match status" value="1"/>
</dbReference>
<dbReference type="Pfam" id="PF11878">
    <property type="entry name" value="DOCK_C-D_N"/>
    <property type="match status" value="1"/>
</dbReference>
<dbReference type="GeneTree" id="ENSGT00940000155658"/>
<dbReference type="Ensembl" id="ENSSTUT00000113102.1">
    <property type="protein sequence ID" value="ENSSTUP00000105490.1"/>
    <property type="gene ID" value="ENSSTUG00000044137.1"/>
</dbReference>
<proteinExistence type="inferred from homology"/>
<dbReference type="InterPro" id="IPR027357">
    <property type="entry name" value="DOCKER_dom"/>
</dbReference>
<keyword evidence="8" id="KW-1185">Reference proteome</keyword>
<dbReference type="PROSITE" id="PS50003">
    <property type="entry name" value="PH_DOMAIN"/>
    <property type="match status" value="1"/>
</dbReference>
<dbReference type="FunFam" id="1.25.40.410:FF:000001">
    <property type="entry name" value="dedicator of cytokinesis protein 9 isoform X2"/>
    <property type="match status" value="1"/>
</dbReference>
<dbReference type="InterPro" id="IPR016024">
    <property type="entry name" value="ARM-type_fold"/>
</dbReference>
<evidence type="ECO:0000256" key="3">
    <source>
        <dbReference type="PROSITE-ProRule" id="PRU00983"/>
    </source>
</evidence>
<sequence>MSEVRKFTKRLSKPGTAAELRQSVSEAVRTSVIVEQPKVIEPLDYENVVFQRKAQIHSDPQRNLLLCPVDDFSESQISRQRRTVVPSVPQNAERDAKRLFAKECIKTYNMDWHVINYKYEAYSGDFHISTLIININPSCRGGIMKQGWLQKANINSITTTRSCRVFKRRYFYLSQLPDGSYILNSYKDEKKCKDNKGSIYLDSCIDVIQCPKIRRNGFELKVQERFSHFLAADSEAEMEEWVITLKQALQSSTEGGDRKNGGDSLDCAVICLFFLFSVSLQYARETDQLNKLNRNEGRLKLFSLDPETQRLDFSGMEPDVKPFEERFGRRIAVSCHDLTFSLQGCVNEREDGVLTNVEPFFISLALFDVSKSCKISSDFHVDLNPPCVREMLTDTSQLSPTSEGGGGGGGGGVNGGGIFSVTNPHADIFLVARVEKVLQNGITHCAEPYIKTSDIDKTAQKVLKAAKQTCQRLGQYRMPFAWAAKQVFNDAQGSLDMDGRFSPLYRQDSSKISTDDLIKMLADIRKPEKSKLQTIPGQLNVTIECLPPDFSNTVTSSYVPVKPFEEECERVSVEIEEFLPEEAKYNYPFTVYKNHLYVYPLQLKYDNQKTFAKARNVAVCVQFRDSDEEGAAPLKCIYGKPGDTLFTTSACAAVLHHNQNPEFYDEVKIELPVHVHEKHHILFTFYHISCEISTKTSTKKREGVQSLVGYSWAPLLKDGRMQSIELQLPVSATLPPGYLYDKTQDAKKVQPSGHWREPGVREESIDLKCFFGSVNGCRLRKVTIIFEFFSVIIHVVSRCHEEGLENYLRPTSSTMAKSMAQYLQEGNRIKMPRAQRFPDRFHQVLQSLLLSIMPHITIRHVEIPEEARCVNLSLAGFIKRCLTFMNRGFAFSLVNDYMCAFTLKDPKVLTEMKFDFLMTVCNHEHYIPLNLPMAFGRTKLQRVQDFISYAMELFGAVDQSLESALTEEYCKNHFLVGLLLREVAEALHGSPEVRQLAVAVLKNLLIKHAMDDRYTQNKVRRKGRQTDRHVCLAPVVSLTLDTLLAYWNKVNPQDIINFLSLLDKCVCVCVCTVSICVCRSQDAWVSKLFSSDRKNQTMPVMRCRAGLMQVKLQQFSSIETALTLNIGTVEVEVHHQALLEGSIATEACLSVLDILSLFIQCFKNQLLDSDGHNPLMRKVFDVYLNFLKVGQSEAALKHVFASLRAFINKFPVALFKGRVTLCAALCNEVLKCCVSKMGLLRAEASALLYLLMRNNYDYTKRKTFLRTHLQIIIAVSQLISDVALTGSSRFQESLSIINNFANSDKAMKSTAFPGEVKGLTKRIRTVLMATAQMREHEKDPEMLMDLQYSLARSYASTPELRRTWLDSMARAHIKNGDLSEAAMCYVHIAALVAEYLHRKKMFPSGLAAFKRITLNIEEEAAMKDDTGMQDVYYTEEVLVEHLELCVEGLWKAERYELITHIAKLIIPVYEKRHDFEKLSRLYDTLHRAYNKILEVLHTGRRLLGTYFRVAFYGQGYFEEEDGKEYVYKEPKLTGLSEISQRLLWLYGYKFGADNVKIIQDSSKVNPKDLDIKFAYIQVTFVKAYFDEKDCPEKTDFEKCHNINRFMFETPYTLMGKKHGGVEDQCKRRTVLITANTFPYVKKRVEVLGEKQVELKPVDVAIDEMQARTAELTKLCSSQEVDMIQLQLKLQGCVSVQVNAGPMAYARAFLDDSKTSKSNNKKAIELKEVFRRFVEACSMALDINERLIKEDQFEYHEGLKGNFKDIVKELSDIIHEQVTWGRGRWLSDIIHEQVTWGEGEVAVRHHP</sequence>
<dbReference type="InterPro" id="IPR037809">
    <property type="entry name" value="C2_Dock-D"/>
</dbReference>
<dbReference type="Pfam" id="PF06920">
    <property type="entry name" value="DHR-2_Lobe_A"/>
    <property type="match status" value="1"/>
</dbReference>
<dbReference type="CDD" id="cd08697">
    <property type="entry name" value="C2_Dock-D"/>
    <property type="match status" value="1"/>
</dbReference>
<dbReference type="Pfam" id="PF14429">
    <property type="entry name" value="DOCK-C2"/>
    <property type="match status" value="1"/>
</dbReference>